<proteinExistence type="predicted"/>
<name>A0ABT6YVA8_9BACT</name>
<evidence type="ECO:0000313" key="1">
    <source>
        <dbReference type="EMBL" id="MDI9867384.1"/>
    </source>
</evidence>
<sequence>MKKTLLLVIMLFISKSLIAQNYKPFRVHISGMYAAPTYTKAFSSGLGYSIEPAYAVDDNLAVGVRLEGAALGVGSSLKDKIGVVASYTLTADYFMFNEGNLRFFVGGGVGFFRTGTATTSSTNDFVAGGDGWGFVPRVGIQLSHLRISAEYNSAPKNMSYFGLKAGVTIGGGKK</sequence>
<accession>A0ABT6YVA8</accession>
<dbReference type="InterPro" id="IPR011250">
    <property type="entry name" value="OMP/PagP_B-barrel"/>
</dbReference>
<dbReference type="SUPFAM" id="SSF56925">
    <property type="entry name" value="OMPA-like"/>
    <property type="match status" value="1"/>
</dbReference>
<dbReference type="EMBL" id="JASHID010000029">
    <property type="protein sequence ID" value="MDI9867384.1"/>
    <property type="molecule type" value="Genomic_DNA"/>
</dbReference>
<dbReference type="RefSeq" id="WP_283372039.1">
    <property type="nucleotide sequence ID" value="NZ_JASHID010000029.1"/>
</dbReference>
<reference evidence="1 2" key="1">
    <citation type="submission" date="2023-05" db="EMBL/GenBank/DDBJ databases">
        <title>Novel species of genus Flectobacillus isolated from stream in China.</title>
        <authorList>
            <person name="Lu H."/>
        </authorList>
    </citation>
    <scope>NUCLEOTIDE SEQUENCE [LARGE SCALE GENOMIC DNA]</scope>
    <source>
        <strain evidence="1 2">DC10W</strain>
    </source>
</reference>
<dbReference type="Proteomes" id="UP001236569">
    <property type="component" value="Unassembled WGS sequence"/>
</dbReference>
<protein>
    <recommendedName>
        <fullName evidence="3">Outer membrane protein beta-barrel domain-containing protein</fullName>
    </recommendedName>
</protein>
<evidence type="ECO:0008006" key="3">
    <source>
        <dbReference type="Google" id="ProtNLM"/>
    </source>
</evidence>
<comment type="caution">
    <text evidence="1">The sequence shown here is derived from an EMBL/GenBank/DDBJ whole genome shotgun (WGS) entry which is preliminary data.</text>
</comment>
<evidence type="ECO:0000313" key="2">
    <source>
        <dbReference type="Proteomes" id="UP001236569"/>
    </source>
</evidence>
<keyword evidence="2" id="KW-1185">Reference proteome</keyword>
<gene>
    <name evidence="1" type="ORF">QM480_23780</name>
</gene>
<dbReference type="Gene3D" id="2.40.160.20">
    <property type="match status" value="1"/>
</dbReference>
<organism evidence="1 2">
    <name type="scientific">Flectobacillus longus</name>
    <dbReference type="NCBI Taxonomy" id="2984207"/>
    <lineage>
        <taxon>Bacteria</taxon>
        <taxon>Pseudomonadati</taxon>
        <taxon>Bacteroidota</taxon>
        <taxon>Cytophagia</taxon>
        <taxon>Cytophagales</taxon>
        <taxon>Flectobacillaceae</taxon>
        <taxon>Flectobacillus</taxon>
    </lineage>
</organism>